<gene>
    <name evidence="14" type="ORF">HORIV_33360</name>
</gene>
<keyword evidence="8 13" id="KW-0472">Membrane</keyword>
<dbReference type="Proteomes" id="UP000289555">
    <property type="component" value="Chromosome"/>
</dbReference>
<keyword evidence="6 13" id="KW-0812">Transmembrane</keyword>
<dbReference type="InterPro" id="IPR000537">
    <property type="entry name" value="UbiA_prenyltransferase"/>
</dbReference>
<dbReference type="EMBL" id="AP019416">
    <property type="protein sequence ID" value="BBI50915.1"/>
    <property type="molecule type" value="Genomic_DNA"/>
</dbReference>
<evidence type="ECO:0000256" key="5">
    <source>
        <dbReference type="ARBA" id="ARBA00022679"/>
    </source>
</evidence>
<accession>A0ABM7GJU3</accession>
<comment type="subcellular location">
    <subcellularLocation>
        <location evidence="1">Cell membrane</location>
        <topology evidence="1">Multi-pass membrane protein</topology>
    </subcellularLocation>
</comment>
<sequence>MGWVAITGQITPEPLLLMLIIFAWTPPHFWALAIHKRDDYARAGIPMLPVTHGIPLRGCKFGCMGG</sequence>
<comment type="catalytic activity">
    <reaction evidence="12">
        <text>heme b + (2E,6E)-farnesyl diphosphate + H2O = Fe(II)-heme o + diphosphate</text>
        <dbReference type="Rhea" id="RHEA:28070"/>
        <dbReference type="ChEBI" id="CHEBI:15377"/>
        <dbReference type="ChEBI" id="CHEBI:33019"/>
        <dbReference type="ChEBI" id="CHEBI:60344"/>
        <dbReference type="ChEBI" id="CHEBI:60530"/>
        <dbReference type="ChEBI" id="CHEBI:175763"/>
        <dbReference type="EC" id="2.5.1.141"/>
    </reaction>
</comment>
<dbReference type="PANTHER" id="PTHR43448:SF7">
    <property type="entry name" value="4-HYDROXYBENZOATE SOLANESYLTRANSFERASE"/>
    <property type="match status" value="1"/>
</dbReference>
<evidence type="ECO:0000256" key="13">
    <source>
        <dbReference type="SAM" id="Phobius"/>
    </source>
</evidence>
<evidence type="ECO:0000256" key="11">
    <source>
        <dbReference type="ARBA" id="ARBA00042475"/>
    </source>
</evidence>
<evidence type="ECO:0000256" key="12">
    <source>
        <dbReference type="ARBA" id="ARBA00047690"/>
    </source>
</evidence>
<evidence type="ECO:0000256" key="10">
    <source>
        <dbReference type="ARBA" id="ARBA00040810"/>
    </source>
</evidence>
<keyword evidence="15" id="KW-1185">Reference proteome</keyword>
<evidence type="ECO:0000256" key="3">
    <source>
        <dbReference type="ARBA" id="ARBA00012292"/>
    </source>
</evidence>
<evidence type="ECO:0000256" key="6">
    <source>
        <dbReference type="ARBA" id="ARBA00022692"/>
    </source>
</evidence>
<organism evidence="14 15">
    <name type="scientific">Vreelandella olivaria</name>
    <dbReference type="NCBI Taxonomy" id="390919"/>
    <lineage>
        <taxon>Bacteria</taxon>
        <taxon>Pseudomonadati</taxon>
        <taxon>Pseudomonadota</taxon>
        <taxon>Gammaproteobacteria</taxon>
        <taxon>Oceanospirillales</taxon>
        <taxon>Halomonadaceae</taxon>
        <taxon>Vreelandella</taxon>
    </lineage>
</organism>
<evidence type="ECO:0000313" key="15">
    <source>
        <dbReference type="Proteomes" id="UP000289555"/>
    </source>
</evidence>
<dbReference type="PANTHER" id="PTHR43448">
    <property type="entry name" value="PROTOHEME IX FARNESYLTRANSFERASE, MITOCHONDRIAL"/>
    <property type="match status" value="1"/>
</dbReference>
<feature type="transmembrane region" description="Helical" evidence="13">
    <location>
        <begin position="15"/>
        <end position="34"/>
    </location>
</feature>
<keyword evidence="5" id="KW-0808">Transferase</keyword>
<reference evidence="15" key="1">
    <citation type="journal article" date="2019" name="Microbiol. Resour. Announc.">
        <title>Complete Genome Sequence of Halomonas olivaria, a Moderately Halophilic Bacterium Isolated from Olive Processing Effluents, Obtained by Nanopore Sequencing.</title>
        <authorList>
            <person name="Nagata S."/>
            <person name="Ii K.M."/>
            <person name="Tsukimi T."/>
            <person name="Miura M.C."/>
            <person name="Galipon J."/>
            <person name="Arakawa K."/>
        </authorList>
    </citation>
    <scope>NUCLEOTIDE SEQUENCE [LARGE SCALE GENOMIC DNA]</scope>
    <source>
        <strain evidence="15">TYRC17</strain>
    </source>
</reference>
<comment type="pathway">
    <text evidence="2">Porphyrin-containing compound metabolism; heme O biosynthesis; heme O from protoheme: step 1/1.</text>
</comment>
<dbReference type="EC" id="2.5.1.141" evidence="3"/>
<evidence type="ECO:0000256" key="2">
    <source>
        <dbReference type="ARBA" id="ARBA00004919"/>
    </source>
</evidence>
<proteinExistence type="predicted"/>
<evidence type="ECO:0000256" key="1">
    <source>
        <dbReference type="ARBA" id="ARBA00004651"/>
    </source>
</evidence>
<keyword evidence="4" id="KW-1003">Cell membrane</keyword>
<evidence type="ECO:0000313" key="14">
    <source>
        <dbReference type="EMBL" id="BBI50915.1"/>
    </source>
</evidence>
<dbReference type="InterPro" id="IPR006369">
    <property type="entry name" value="Protohaem_IX_farnesylTrfase"/>
</dbReference>
<name>A0ABM7GJU3_9GAMM</name>
<evidence type="ECO:0000256" key="9">
    <source>
        <dbReference type="ARBA" id="ARBA00030253"/>
    </source>
</evidence>
<dbReference type="Pfam" id="PF01040">
    <property type="entry name" value="UbiA"/>
    <property type="match status" value="1"/>
</dbReference>
<evidence type="ECO:0000256" key="4">
    <source>
        <dbReference type="ARBA" id="ARBA00022475"/>
    </source>
</evidence>
<keyword evidence="7 13" id="KW-1133">Transmembrane helix</keyword>
<evidence type="ECO:0000256" key="8">
    <source>
        <dbReference type="ARBA" id="ARBA00023136"/>
    </source>
</evidence>
<protein>
    <recommendedName>
        <fullName evidence="10">Protoheme IX farnesyltransferase</fullName>
        <ecNumber evidence="3">2.5.1.141</ecNumber>
    </recommendedName>
    <alternativeName>
        <fullName evidence="11">Heme B farnesyltransferase</fullName>
    </alternativeName>
    <alternativeName>
        <fullName evidence="9">Heme O synthase</fullName>
    </alternativeName>
</protein>
<evidence type="ECO:0000256" key="7">
    <source>
        <dbReference type="ARBA" id="ARBA00022989"/>
    </source>
</evidence>